<dbReference type="Proteomes" id="UP000676456">
    <property type="component" value="Unassembled WGS sequence"/>
</dbReference>
<evidence type="ECO:0000313" key="1">
    <source>
        <dbReference type="EMBL" id="MBS4224308.1"/>
    </source>
</evidence>
<gene>
    <name evidence="1" type="ORF">KHA91_16425</name>
</gene>
<keyword evidence="2" id="KW-1185">Reference proteome</keyword>
<reference evidence="1 2" key="1">
    <citation type="submission" date="2021-05" db="EMBL/GenBank/DDBJ databases">
        <title>Novel Bacillus species.</title>
        <authorList>
            <person name="Liu G."/>
        </authorList>
    </citation>
    <scope>NUCLEOTIDE SEQUENCE [LARGE SCALE GENOMIC DNA]</scope>
    <source>
        <strain evidence="1 2">FJAT-49682</strain>
    </source>
</reference>
<organism evidence="1 2">
    <name type="scientific">Lederbergia citrea</name>
    <dbReference type="NCBI Taxonomy" id="2833581"/>
    <lineage>
        <taxon>Bacteria</taxon>
        <taxon>Bacillati</taxon>
        <taxon>Bacillota</taxon>
        <taxon>Bacilli</taxon>
        <taxon>Bacillales</taxon>
        <taxon>Bacillaceae</taxon>
        <taxon>Lederbergia</taxon>
    </lineage>
</organism>
<comment type="caution">
    <text evidence="1">The sequence shown here is derived from an EMBL/GenBank/DDBJ whole genome shotgun (WGS) entry which is preliminary data.</text>
</comment>
<name>A0A942Z465_9BACI</name>
<dbReference type="RefSeq" id="WP_213099331.1">
    <property type="nucleotide sequence ID" value="NZ_JAGYPH010000003.1"/>
</dbReference>
<dbReference type="EMBL" id="JAGYPN010000003">
    <property type="protein sequence ID" value="MBS4224308.1"/>
    <property type="molecule type" value="Genomic_DNA"/>
</dbReference>
<accession>A0A942Z465</accession>
<protein>
    <submittedName>
        <fullName evidence="1">Uncharacterized protein</fullName>
    </submittedName>
</protein>
<dbReference type="AlphaFoldDB" id="A0A942Z465"/>
<sequence>MWKSSGSVINTAVDYVYKAVEKLDGSQQISINNYHENKNLKMIQTMARTGERSHRDISTKSGA</sequence>
<evidence type="ECO:0000313" key="2">
    <source>
        <dbReference type="Proteomes" id="UP000676456"/>
    </source>
</evidence>
<proteinExistence type="predicted"/>